<evidence type="ECO:0000259" key="6">
    <source>
        <dbReference type="PROSITE" id="PS00624"/>
    </source>
</evidence>
<proteinExistence type="inferred from homology"/>
<feature type="binding site" evidence="3">
    <location>
        <begin position="525"/>
        <end position="526"/>
    </location>
    <ligand>
        <name>FAD</name>
        <dbReference type="ChEBI" id="CHEBI:57692"/>
    </ligand>
</feature>
<dbReference type="PROSITE" id="PS00623">
    <property type="entry name" value="GMC_OXRED_1"/>
    <property type="match status" value="1"/>
</dbReference>
<dbReference type="PANTHER" id="PTHR11552">
    <property type="entry name" value="GLUCOSE-METHANOL-CHOLINE GMC OXIDOREDUCTASE"/>
    <property type="match status" value="1"/>
</dbReference>
<protein>
    <recommendedName>
        <fullName evidence="5 6">Glucose-methanol-choline oxidoreductase N-terminal domain-containing protein</fullName>
    </recommendedName>
</protein>
<dbReference type="PROSITE" id="PS00624">
    <property type="entry name" value="GMC_OXRED_2"/>
    <property type="match status" value="1"/>
</dbReference>
<evidence type="ECO:0000256" key="1">
    <source>
        <dbReference type="ARBA" id="ARBA00010790"/>
    </source>
</evidence>
<evidence type="ECO:0000256" key="3">
    <source>
        <dbReference type="PIRSR" id="PIRSR000137-2"/>
    </source>
</evidence>
<comment type="similarity">
    <text evidence="1 4">Belongs to the GMC oxidoreductase family.</text>
</comment>
<comment type="caution">
    <text evidence="7">The sequence shown here is derived from an EMBL/GenBank/DDBJ whole genome shotgun (WGS) entry which is preliminary data.</text>
</comment>
<dbReference type="InterPro" id="IPR007867">
    <property type="entry name" value="GMC_OxRtase_C"/>
</dbReference>
<feature type="domain" description="Glucose-methanol-choline oxidoreductase N-terminal" evidence="5">
    <location>
        <begin position="109"/>
        <end position="132"/>
    </location>
</feature>
<dbReference type="EMBL" id="JASPKZ010004221">
    <property type="protein sequence ID" value="KAJ9590389.1"/>
    <property type="molecule type" value="Genomic_DNA"/>
</dbReference>
<feature type="active site" description="Proton acceptor" evidence="2">
    <location>
        <position position="570"/>
    </location>
</feature>
<dbReference type="Pfam" id="PF00732">
    <property type="entry name" value="GMC_oxred_N"/>
    <property type="match status" value="1"/>
</dbReference>
<dbReference type="Pfam" id="PF05199">
    <property type="entry name" value="GMC_oxred_C"/>
    <property type="match status" value="1"/>
</dbReference>
<dbReference type="Gene3D" id="3.50.50.60">
    <property type="entry name" value="FAD/NAD(P)-binding domain"/>
    <property type="match status" value="1"/>
</dbReference>
<evidence type="ECO:0000256" key="4">
    <source>
        <dbReference type="RuleBase" id="RU003968"/>
    </source>
</evidence>
<dbReference type="AlphaFoldDB" id="A0AAD8A0R2"/>
<evidence type="ECO:0000256" key="2">
    <source>
        <dbReference type="PIRSR" id="PIRSR000137-1"/>
    </source>
</evidence>
<evidence type="ECO:0000313" key="8">
    <source>
        <dbReference type="Proteomes" id="UP001233999"/>
    </source>
</evidence>
<accession>A0AAD8A0R2</accession>
<reference evidence="7" key="1">
    <citation type="journal article" date="2023" name="IScience">
        <title>Live-bearing cockroach genome reveals convergent evolutionary mechanisms linked to viviparity in insects and beyond.</title>
        <authorList>
            <person name="Fouks B."/>
            <person name="Harrison M.C."/>
            <person name="Mikhailova A.A."/>
            <person name="Marchal E."/>
            <person name="English S."/>
            <person name="Carruthers M."/>
            <person name="Jennings E.C."/>
            <person name="Chiamaka E.L."/>
            <person name="Frigard R.A."/>
            <person name="Pippel M."/>
            <person name="Attardo G.M."/>
            <person name="Benoit J.B."/>
            <person name="Bornberg-Bauer E."/>
            <person name="Tobe S.S."/>
        </authorList>
    </citation>
    <scope>NUCLEOTIDE SEQUENCE</scope>
    <source>
        <strain evidence="7">Stay&amp;Tobe</strain>
    </source>
</reference>
<dbReference type="InterPro" id="IPR036188">
    <property type="entry name" value="FAD/NAD-bd_sf"/>
</dbReference>
<dbReference type="PANTHER" id="PTHR11552:SF158">
    <property type="entry name" value="GH23626P-RELATED"/>
    <property type="match status" value="1"/>
</dbReference>
<comment type="cofactor">
    <cofactor evidence="3">
        <name>FAD</name>
        <dbReference type="ChEBI" id="CHEBI:57692"/>
    </cofactor>
</comment>
<feature type="binding site" evidence="3">
    <location>
        <position position="249"/>
    </location>
    <ligand>
        <name>FAD</name>
        <dbReference type="ChEBI" id="CHEBI:57692"/>
    </ligand>
</feature>
<dbReference type="PIRSF" id="PIRSF000137">
    <property type="entry name" value="Alcohol_oxidase"/>
    <property type="match status" value="1"/>
</dbReference>
<keyword evidence="8" id="KW-1185">Reference proteome</keyword>
<dbReference type="GO" id="GO:0016614">
    <property type="term" value="F:oxidoreductase activity, acting on CH-OH group of donors"/>
    <property type="evidence" value="ECO:0007669"/>
    <property type="project" value="InterPro"/>
</dbReference>
<evidence type="ECO:0000313" key="7">
    <source>
        <dbReference type="EMBL" id="KAJ9590389.1"/>
    </source>
</evidence>
<organism evidence="7 8">
    <name type="scientific">Diploptera punctata</name>
    <name type="common">Pacific beetle cockroach</name>
    <dbReference type="NCBI Taxonomy" id="6984"/>
    <lineage>
        <taxon>Eukaryota</taxon>
        <taxon>Metazoa</taxon>
        <taxon>Ecdysozoa</taxon>
        <taxon>Arthropoda</taxon>
        <taxon>Hexapoda</taxon>
        <taxon>Insecta</taxon>
        <taxon>Pterygota</taxon>
        <taxon>Neoptera</taxon>
        <taxon>Polyneoptera</taxon>
        <taxon>Dictyoptera</taxon>
        <taxon>Blattodea</taxon>
        <taxon>Blaberoidea</taxon>
        <taxon>Blaberidae</taxon>
        <taxon>Diplopterinae</taxon>
        <taxon>Diploptera</taxon>
    </lineage>
</organism>
<reference evidence="7" key="2">
    <citation type="submission" date="2023-05" db="EMBL/GenBank/DDBJ databases">
        <authorList>
            <person name="Fouks B."/>
        </authorList>
    </citation>
    <scope>NUCLEOTIDE SEQUENCE</scope>
    <source>
        <strain evidence="7">Stay&amp;Tobe</strain>
        <tissue evidence="7">Testes</tissue>
    </source>
</reference>
<sequence length="597" mass="67144">MAEGVVKFIKEGTKHHNSEPPDEKNILPEYDFIVVGAGSSGCALANRLSQISKWKVLLIEAGRPENYIMDIPMVASYLQFSEANWNYKTEPSEYVCLSMNNKQCSYPRGKAVGGSSAINYMIATRGSKKSYDYWEELGNPGWGYHDILPYFLEIEDMTIPELARDTKYHSTGGELEISRVPYQTDLAKAFVESGKEIGYQEVDYNGRHQIGFSLLQSTTKNGTRWSASKAFLHPIRYRRNFHLKKRSLVTKILIDPVEKKACGVEFVKNKKTYRVRASKEIIVSGGAINSPQLLMLSGIGPKKHLEEVGIPVVQDLNVGYNLMDHPGVVSISFLVNQSVGLIVDEIMDDGKSLPEYFNYHTGKLSVPAACEAIAFFDTENHDSMDSDPDLELLFFGGNIGIDLTFYKMLNLQDRVNEILYKPIANRHAWTAVPLTLKPKSRGRIVLKSKNPFDKPLIYHNLYEDPYDLEMQLKGVKKAIELSKTKAFQKYDSTLSNILVPGCEGFEFGSDDYWRCVIRHMSIAIWHLTGTCKMGPRSDPGAVVDARLKVYGIKRLRVADASIMPMVPNAHTNIPSMIVGLKAADMIIQEWVTKKNNS</sequence>
<dbReference type="Proteomes" id="UP001233999">
    <property type="component" value="Unassembled WGS sequence"/>
</dbReference>
<name>A0AAD8A0R2_DIPPU</name>
<dbReference type="SUPFAM" id="SSF54373">
    <property type="entry name" value="FAD-linked reductases, C-terminal domain"/>
    <property type="match status" value="1"/>
</dbReference>
<feature type="domain" description="Glucose-methanol-choline oxidoreductase N-terminal" evidence="6">
    <location>
        <begin position="286"/>
        <end position="300"/>
    </location>
</feature>
<keyword evidence="3 4" id="KW-0274">FAD</keyword>
<dbReference type="InterPro" id="IPR000172">
    <property type="entry name" value="GMC_OxRdtase_N"/>
</dbReference>
<dbReference type="Gene3D" id="3.30.560.10">
    <property type="entry name" value="Glucose Oxidase, domain 3"/>
    <property type="match status" value="1"/>
</dbReference>
<evidence type="ECO:0000259" key="5">
    <source>
        <dbReference type="PROSITE" id="PS00623"/>
    </source>
</evidence>
<gene>
    <name evidence="7" type="ORF">L9F63_016580</name>
</gene>
<feature type="active site" description="Proton donor" evidence="2">
    <location>
        <position position="526"/>
    </location>
</feature>
<dbReference type="InterPro" id="IPR012132">
    <property type="entry name" value="GMC_OxRdtase"/>
</dbReference>
<dbReference type="GO" id="GO:0050660">
    <property type="term" value="F:flavin adenine dinucleotide binding"/>
    <property type="evidence" value="ECO:0007669"/>
    <property type="project" value="InterPro"/>
</dbReference>
<dbReference type="SUPFAM" id="SSF51905">
    <property type="entry name" value="FAD/NAD(P)-binding domain"/>
    <property type="match status" value="1"/>
</dbReference>
<keyword evidence="4" id="KW-0285">Flavoprotein</keyword>